<organism evidence="2 3">
    <name type="scientific">Hibiscus syriacus</name>
    <name type="common">Rose of Sharon</name>
    <dbReference type="NCBI Taxonomy" id="106335"/>
    <lineage>
        <taxon>Eukaryota</taxon>
        <taxon>Viridiplantae</taxon>
        <taxon>Streptophyta</taxon>
        <taxon>Embryophyta</taxon>
        <taxon>Tracheophyta</taxon>
        <taxon>Spermatophyta</taxon>
        <taxon>Magnoliopsida</taxon>
        <taxon>eudicotyledons</taxon>
        <taxon>Gunneridae</taxon>
        <taxon>Pentapetalae</taxon>
        <taxon>rosids</taxon>
        <taxon>malvids</taxon>
        <taxon>Malvales</taxon>
        <taxon>Malvaceae</taxon>
        <taxon>Malvoideae</taxon>
        <taxon>Hibiscus</taxon>
    </lineage>
</organism>
<dbReference type="Pfam" id="PF25019">
    <property type="entry name" value="LRR_R13L1-DRL21"/>
    <property type="match status" value="1"/>
</dbReference>
<gene>
    <name evidence="2" type="ORF">F3Y22_tig00113124pilonHSYRG00356</name>
</gene>
<proteinExistence type="predicted"/>
<dbReference type="PANTHER" id="PTHR47186">
    <property type="entry name" value="LEUCINE-RICH REPEAT-CONTAINING PROTEIN 57"/>
    <property type="match status" value="1"/>
</dbReference>
<reference evidence="2" key="1">
    <citation type="submission" date="2019-09" db="EMBL/GenBank/DDBJ databases">
        <title>Draft genome information of white flower Hibiscus syriacus.</title>
        <authorList>
            <person name="Kim Y.-M."/>
        </authorList>
    </citation>
    <scope>NUCLEOTIDE SEQUENCE [LARGE SCALE GENOMIC DNA]</scope>
    <source>
        <strain evidence="2">YM2019G1</strain>
    </source>
</reference>
<dbReference type="AlphaFoldDB" id="A0A6A2WQM9"/>
<protein>
    <recommendedName>
        <fullName evidence="1">R13L1/DRL21-like LRR repeat region domain-containing protein</fullName>
    </recommendedName>
</protein>
<dbReference type="SUPFAM" id="SSF52058">
    <property type="entry name" value="L domain-like"/>
    <property type="match status" value="1"/>
</dbReference>
<dbReference type="InterPro" id="IPR056789">
    <property type="entry name" value="LRR_R13L1-DRL21"/>
</dbReference>
<sequence>MLPDSIGKLKHLRYFDISRIDIEGKSIAQLHLLETIRLLKCFRLEELSGGMKSLVNPRHLYISVGHHVPVEIGCLTSLQTLPLFKVARERGRGTGELGFLVELGGELVFDDLRNGYNRDEKELEGLEPHSNMKSLTIRYYMGKYFPSWLLGKTSGAPSASFQLMNLVELKLLGCMNVKNLPPLGQYPNLKLLEMKGLHSVRSIGNEFYMDGCDENMPLILFPALEFFTLENMPECSKNEQIFFSPEPRTSRYPALENFTLKNMPENKEWLEVEPIIPAFPSLKVLNIIVCHNLNSVPIMSRFSSLEELTIDWCSELGWMGDESFSPRLKSLTIRDYKNLRSILSLNDDCDNLGSIPKDIVQLHSLEELCIELEEFPGLGSIHHLHSSLKKLSLKGWDNTSLCSLPHQIQHLTEPEKLEIRDFDGLKALPEWLGNLSSPRILKLQHCKYLVHLPSKEALQCLSNLHSFDISFTMILVENKAELSKLPPHCRVLLRVLDF</sequence>
<comment type="caution">
    <text evidence="2">The sequence shown here is derived from an EMBL/GenBank/DDBJ whole genome shotgun (WGS) entry which is preliminary data.</text>
</comment>
<dbReference type="Gene3D" id="3.80.10.10">
    <property type="entry name" value="Ribonuclease Inhibitor"/>
    <property type="match status" value="3"/>
</dbReference>
<evidence type="ECO:0000313" key="3">
    <source>
        <dbReference type="Proteomes" id="UP000436088"/>
    </source>
</evidence>
<accession>A0A6A2WQM9</accession>
<feature type="domain" description="R13L1/DRL21-like LRR repeat region" evidence="1">
    <location>
        <begin position="114"/>
        <end position="196"/>
    </location>
</feature>
<evidence type="ECO:0000259" key="1">
    <source>
        <dbReference type="Pfam" id="PF25019"/>
    </source>
</evidence>
<keyword evidence="3" id="KW-1185">Reference proteome</keyword>
<dbReference type="InterPro" id="IPR032675">
    <property type="entry name" value="LRR_dom_sf"/>
</dbReference>
<dbReference type="EMBL" id="VEPZ02001693">
    <property type="protein sequence ID" value="KAE8662898.1"/>
    <property type="molecule type" value="Genomic_DNA"/>
</dbReference>
<name>A0A6A2WQM9_HIBSY</name>
<dbReference type="SUPFAM" id="SSF52047">
    <property type="entry name" value="RNI-like"/>
    <property type="match status" value="1"/>
</dbReference>
<evidence type="ECO:0000313" key="2">
    <source>
        <dbReference type="EMBL" id="KAE8662898.1"/>
    </source>
</evidence>
<dbReference type="Proteomes" id="UP000436088">
    <property type="component" value="Unassembled WGS sequence"/>
</dbReference>
<dbReference type="PANTHER" id="PTHR47186:SF18">
    <property type="entry name" value="RX N-TERMINAL DOMAIN-CONTAINING PROTEIN"/>
    <property type="match status" value="1"/>
</dbReference>